<evidence type="ECO:0000313" key="2">
    <source>
        <dbReference type="Proteomes" id="UP000198935"/>
    </source>
</evidence>
<dbReference type="AlphaFoldDB" id="A0A1H3K9B1"/>
<keyword evidence="2" id="KW-1185">Reference proteome</keyword>
<proteinExistence type="predicted"/>
<organism evidence="1 2">
    <name type="scientific">Evansella caseinilytica</name>
    <dbReference type="NCBI Taxonomy" id="1503961"/>
    <lineage>
        <taxon>Bacteria</taxon>
        <taxon>Bacillati</taxon>
        <taxon>Bacillota</taxon>
        <taxon>Bacilli</taxon>
        <taxon>Bacillales</taxon>
        <taxon>Bacillaceae</taxon>
        <taxon>Evansella</taxon>
    </lineage>
</organism>
<reference evidence="2" key="1">
    <citation type="submission" date="2016-10" db="EMBL/GenBank/DDBJ databases">
        <authorList>
            <person name="Varghese N."/>
            <person name="Submissions S."/>
        </authorList>
    </citation>
    <scope>NUCLEOTIDE SEQUENCE [LARGE SCALE GENOMIC DNA]</scope>
    <source>
        <strain evidence="2">SP</strain>
    </source>
</reference>
<dbReference type="EMBL" id="FNPI01000002">
    <property type="protein sequence ID" value="SDY48740.1"/>
    <property type="molecule type" value="Genomic_DNA"/>
</dbReference>
<sequence length="60" mass="6692">MLRLASLVAIGAGAYAVSSMDKRTRKQWMKRASAMGDAMNQFLAARPVKKFRKQMMKAVS</sequence>
<protein>
    <submittedName>
        <fullName evidence="1">Uncharacterized protein</fullName>
    </submittedName>
</protein>
<evidence type="ECO:0000313" key="1">
    <source>
        <dbReference type="EMBL" id="SDY48740.1"/>
    </source>
</evidence>
<dbReference type="STRING" id="1503961.SAMN05421736_10286"/>
<accession>A0A1H3K9B1</accession>
<gene>
    <name evidence="1" type="ORF">SAMN05421736_10286</name>
</gene>
<name>A0A1H3K9B1_9BACI</name>
<dbReference type="Proteomes" id="UP000198935">
    <property type="component" value="Unassembled WGS sequence"/>
</dbReference>